<name>A0A3S4U349_9PAST</name>
<dbReference type="GO" id="GO:0003735">
    <property type="term" value="F:structural constituent of ribosome"/>
    <property type="evidence" value="ECO:0007669"/>
    <property type="project" value="TreeGrafter"/>
</dbReference>
<dbReference type="GO" id="GO:0006412">
    <property type="term" value="P:translation"/>
    <property type="evidence" value="ECO:0007669"/>
    <property type="project" value="TreeGrafter"/>
</dbReference>
<accession>A0A3S4U349</accession>
<dbReference type="PANTHER" id="PTHR10724">
    <property type="entry name" value="30S RIBOSOMAL PROTEIN S1"/>
    <property type="match status" value="1"/>
</dbReference>
<organism evidence="2 3">
    <name type="scientific">Rodentibacter pneumotropicus</name>
    <dbReference type="NCBI Taxonomy" id="758"/>
    <lineage>
        <taxon>Bacteria</taxon>
        <taxon>Pseudomonadati</taxon>
        <taxon>Pseudomonadota</taxon>
        <taxon>Gammaproteobacteria</taxon>
        <taxon>Pasteurellales</taxon>
        <taxon>Pasteurellaceae</taxon>
        <taxon>Rodentibacter</taxon>
    </lineage>
</organism>
<dbReference type="SUPFAM" id="SSF158832">
    <property type="entry name" value="Tex N-terminal region-like"/>
    <property type="match status" value="1"/>
</dbReference>
<dbReference type="FunFam" id="1.10.10.650:FF:000001">
    <property type="entry name" value="S1 RNA-binding domain 1"/>
    <property type="match status" value="1"/>
</dbReference>
<dbReference type="InterPro" id="IPR023319">
    <property type="entry name" value="Tex-like_HTH_dom_sf"/>
</dbReference>
<dbReference type="PANTHER" id="PTHR10724:SF10">
    <property type="entry name" value="S1 RNA-BINDING DOMAIN-CONTAINING PROTEIN 1"/>
    <property type="match status" value="1"/>
</dbReference>
<dbReference type="InterPro" id="IPR023323">
    <property type="entry name" value="Tex-like_dom_sf"/>
</dbReference>
<dbReference type="InterPro" id="IPR050437">
    <property type="entry name" value="Ribos_protein_bS1-like"/>
</dbReference>
<dbReference type="Gene3D" id="1.10.3500.10">
    <property type="entry name" value="Tex N-terminal region-like"/>
    <property type="match status" value="1"/>
</dbReference>
<gene>
    <name evidence="2" type="primary">tex_1</name>
    <name evidence="2" type="ORF">NCTC8284_03886</name>
</gene>
<reference evidence="2 3" key="1">
    <citation type="submission" date="2018-12" db="EMBL/GenBank/DDBJ databases">
        <authorList>
            <consortium name="Pathogen Informatics"/>
        </authorList>
    </citation>
    <scope>NUCLEOTIDE SEQUENCE [LARGE SCALE GENOMIC DNA]</scope>
    <source>
        <strain evidence="2 3">NCTC8284</strain>
    </source>
</reference>
<evidence type="ECO:0000313" key="3">
    <source>
        <dbReference type="Proteomes" id="UP000278733"/>
    </source>
</evidence>
<dbReference type="Gene3D" id="1.10.10.650">
    <property type="entry name" value="RuvA domain 2-like"/>
    <property type="match status" value="1"/>
</dbReference>
<dbReference type="KEGG" id="rpne:NCTC8284_03886"/>
<sequence length="151" mass="17479">MLNQQISQIIATELNVAPNQILAAIQLVDDGNTIPFIARYRKEVTGGLDDTQLRHFETRLGYLRELEERRQSILKSIEEQGKLTDELRTQIEATQSKTELEDLYLPYKPKRRTKGQIATEAGLEPLAELLWNEPKMIRKRPHFLLLMPKKA</sequence>
<evidence type="ECO:0000313" key="2">
    <source>
        <dbReference type="EMBL" id="VEH68647.1"/>
    </source>
</evidence>
<proteinExistence type="predicted"/>
<evidence type="ECO:0000259" key="1">
    <source>
        <dbReference type="Pfam" id="PF09371"/>
    </source>
</evidence>
<feature type="domain" description="Tex-like protein N-terminal" evidence="1">
    <location>
        <begin position="5"/>
        <end position="78"/>
    </location>
</feature>
<dbReference type="InterPro" id="IPR018974">
    <property type="entry name" value="Tex-like_N"/>
</dbReference>
<dbReference type="EMBL" id="LR134405">
    <property type="protein sequence ID" value="VEH68647.1"/>
    <property type="molecule type" value="Genomic_DNA"/>
</dbReference>
<dbReference type="AlphaFoldDB" id="A0A3S4U349"/>
<dbReference type="Pfam" id="PF09371">
    <property type="entry name" value="Tex_N"/>
    <property type="match status" value="1"/>
</dbReference>
<dbReference type="Proteomes" id="UP000278733">
    <property type="component" value="Chromosome"/>
</dbReference>
<protein>
    <submittedName>
        <fullName evidence="2">YhgF like protein</fullName>
    </submittedName>
</protein>
<dbReference type="GO" id="GO:0005829">
    <property type="term" value="C:cytosol"/>
    <property type="evidence" value="ECO:0007669"/>
    <property type="project" value="TreeGrafter"/>
</dbReference>
<dbReference type="GO" id="GO:0003729">
    <property type="term" value="F:mRNA binding"/>
    <property type="evidence" value="ECO:0007669"/>
    <property type="project" value="TreeGrafter"/>
</dbReference>